<organism evidence="3 4">
    <name type="scientific">Gulosibacter bifidus</name>
    <dbReference type="NCBI Taxonomy" id="272239"/>
    <lineage>
        <taxon>Bacteria</taxon>
        <taxon>Bacillati</taxon>
        <taxon>Actinomycetota</taxon>
        <taxon>Actinomycetes</taxon>
        <taxon>Micrococcales</taxon>
        <taxon>Microbacteriaceae</taxon>
        <taxon>Gulosibacter</taxon>
    </lineage>
</organism>
<evidence type="ECO:0000256" key="1">
    <source>
        <dbReference type="SAM" id="MobiDB-lite"/>
    </source>
</evidence>
<feature type="region of interest" description="Disordered" evidence="1">
    <location>
        <begin position="1"/>
        <end position="22"/>
    </location>
</feature>
<evidence type="ECO:0000256" key="2">
    <source>
        <dbReference type="SAM" id="Phobius"/>
    </source>
</evidence>
<dbReference type="Proteomes" id="UP001597453">
    <property type="component" value="Unassembled WGS sequence"/>
</dbReference>
<feature type="transmembrane region" description="Helical" evidence="2">
    <location>
        <begin position="53"/>
        <end position="71"/>
    </location>
</feature>
<evidence type="ECO:0000313" key="3">
    <source>
        <dbReference type="EMBL" id="MFD2674787.1"/>
    </source>
</evidence>
<feature type="compositionally biased region" description="Basic and acidic residues" evidence="1">
    <location>
        <begin position="7"/>
        <end position="22"/>
    </location>
</feature>
<gene>
    <name evidence="3" type="ORF">ACFSUQ_05655</name>
</gene>
<protein>
    <submittedName>
        <fullName evidence="3">Uncharacterized protein</fullName>
    </submittedName>
</protein>
<name>A0ABW5RL92_9MICO</name>
<keyword evidence="2" id="KW-0812">Transmembrane</keyword>
<keyword evidence="2" id="KW-1133">Transmembrane helix</keyword>
<sequence length="87" mass="9741">MQNNDQHNNDQHNRQHIDGDGAIRPVEFKAGDVVLPMGYMVTDQQGTRFRPNVVALLAVCVPLTVVATCFMRTTGRALPRVIRALKR</sequence>
<dbReference type="EMBL" id="JBHUNF010000003">
    <property type="protein sequence ID" value="MFD2674787.1"/>
    <property type="molecule type" value="Genomic_DNA"/>
</dbReference>
<dbReference type="RefSeq" id="WP_110477031.1">
    <property type="nucleotide sequence ID" value="NZ_JBHUNF010000003.1"/>
</dbReference>
<reference evidence="4" key="1">
    <citation type="journal article" date="2019" name="Int. J. Syst. Evol. Microbiol.">
        <title>The Global Catalogue of Microorganisms (GCM) 10K type strain sequencing project: providing services to taxonomists for standard genome sequencing and annotation.</title>
        <authorList>
            <consortium name="The Broad Institute Genomics Platform"/>
            <consortium name="The Broad Institute Genome Sequencing Center for Infectious Disease"/>
            <person name="Wu L."/>
            <person name="Ma J."/>
        </authorList>
    </citation>
    <scope>NUCLEOTIDE SEQUENCE [LARGE SCALE GENOMIC DNA]</scope>
    <source>
        <strain evidence="4">TISTR 1511</strain>
    </source>
</reference>
<evidence type="ECO:0000313" key="4">
    <source>
        <dbReference type="Proteomes" id="UP001597453"/>
    </source>
</evidence>
<keyword evidence="2" id="KW-0472">Membrane</keyword>
<keyword evidence="4" id="KW-1185">Reference proteome</keyword>
<comment type="caution">
    <text evidence="3">The sequence shown here is derived from an EMBL/GenBank/DDBJ whole genome shotgun (WGS) entry which is preliminary data.</text>
</comment>
<accession>A0ABW5RL92</accession>
<proteinExistence type="predicted"/>